<dbReference type="OrthoDB" id="3061238at2759"/>
<dbReference type="AlphaFoldDB" id="F8NQ19"/>
<dbReference type="KEGG" id="sla:SERLADRAFT_436317"/>
<dbReference type="RefSeq" id="XP_007316671.1">
    <property type="nucleotide sequence ID" value="XM_007316609.1"/>
</dbReference>
<protein>
    <submittedName>
        <fullName evidence="1">Uncharacterized protein</fullName>
    </submittedName>
</protein>
<sequence>MSSQNFIYLRDSLNYDSEHPEDRNNLFAFSPDILPLYQTKIKSLDRLTETYTDFIAQTVVPEEENYIYLRGRASNTAKAASNSFTVLKVANELILWPQVLKDATNVGKKAIKLEYSPGSVSDGDLALPGVTASLKNDVFKPENRGARHDALLVYSGDNSFTKLPDAKNPKQLLSSVGSPTTFAFLNARIADPVFDVYSWSTRLRFFDDSGVPVRLELDIESIGIPNGLEASMYSSDSRLTMSSTPIINGQRVGTSLSITGEYDSLITIQIVKTDPTVVLPNYASVSLVANVIQKLGKIEVATVLGAEHLLFDESIRLARSLVKTKQAGSTVEGFYFRADIGDTNVIPRTGPLWISPDVQPYGTTPDGDYDIDFSPQNYDIDISTNRGTKSSFVSQSANYIYLRGNTTIPTHVELSLYAIPNNLLIYPANYGQHVISEVDVNGNKVAAIRDLVLTKPGPCAVDNPFNFFNPVDPKTLGSDHYCLIGEARLWAADPDDKPLWPHQVALSTGSDIVSWILNTPTVANRNNAFVNNPDAATQDWQVNITVPAEFPTTTRWHLEFACTNMPVGGFIAMSATGNLNLNIGKTPITNANQVVGVKFTGVQGPYPMTVTFYWWQGTGTSIPADSNTSLQGVLRIDLGGASALASTDRAQKCSPESLEYPLVIGPDYPNLRSNKKALAGWHHPAAKGDTILGKAHPIQEIKAPGRYEDGTYSKPVYSVAIGGDGKRFY</sequence>
<name>F8NQ19_SERL9</name>
<dbReference type="EMBL" id="GL945432">
    <property type="protein sequence ID" value="EGO26498.1"/>
    <property type="molecule type" value="Genomic_DNA"/>
</dbReference>
<accession>F8NQ19</accession>
<organism>
    <name type="scientific">Serpula lacrymans var. lacrymans (strain S7.9)</name>
    <name type="common">Dry rot fungus</name>
    <dbReference type="NCBI Taxonomy" id="578457"/>
    <lineage>
        <taxon>Eukaryota</taxon>
        <taxon>Fungi</taxon>
        <taxon>Dikarya</taxon>
        <taxon>Basidiomycota</taxon>
        <taxon>Agaricomycotina</taxon>
        <taxon>Agaricomycetes</taxon>
        <taxon>Agaricomycetidae</taxon>
        <taxon>Boletales</taxon>
        <taxon>Coniophorineae</taxon>
        <taxon>Serpulaceae</taxon>
        <taxon>Serpula</taxon>
    </lineage>
</organism>
<reference evidence="1" key="1">
    <citation type="submission" date="2011-04" db="EMBL/GenBank/DDBJ databases">
        <title>Evolution of plant cell wall degrading machinery underlies the functional diversity of forest fungi.</title>
        <authorList>
            <consortium name="US DOE Joint Genome Institute (JGI-PGF)"/>
            <person name="Eastwood D.C."/>
            <person name="Floudas D."/>
            <person name="Binder M."/>
            <person name="Majcherczyk A."/>
            <person name="Schneider P."/>
            <person name="Aerts A."/>
            <person name="Asiegbu F.O."/>
            <person name="Baker S.E."/>
            <person name="Barry K."/>
            <person name="Bendiksby M."/>
            <person name="Blumentritt M."/>
            <person name="Coutinho P.M."/>
            <person name="Cullen D."/>
            <person name="Cullen D."/>
            <person name="Gathman A."/>
            <person name="Goodell B."/>
            <person name="Henrissat B."/>
            <person name="Ihrmark K."/>
            <person name="Kauserud H."/>
            <person name="Kohler A."/>
            <person name="LaButti K."/>
            <person name="Lapidus A."/>
            <person name="Lavin J.L."/>
            <person name="Lee Y.-H."/>
            <person name="Lindquist E."/>
            <person name="Lilly W."/>
            <person name="Lucas S."/>
            <person name="Morin E."/>
            <person name="Murat C."/>
            <person name="Oguiza J.A."/>
            <person name="Park J."/>
            <person name="Pisabarro A.G."/>
            <person name="Riley R."/>
            <person name="Rosling A."/>
            <person name="Salamov A."/>
            <person name="Schmidt O."/>
            <person name="Schmutz J."/>
            <person name="Skrede I."/>
            <person name="Stenlid J."/>
            <person name="Wiebenga A."/>
            <person name="Xie X."/>
            <person name="Kues U."/>
            <person name="Hibbett D.S."/>
            <person name="Hoffmeister D."/>
            <person name="Hogberg N."/>
            <person name="Martin F."/>
            <person name="Grigoriev I.V."/>
            <person name="Watkinson S.C."/>
        </authorList>
    </citation>
    <scope>NUCLEOTIDE SEQUENCE</scope>
    <source>
        <strain evidence="1">S7.9</strain>
    </source>
</reference>
<gene>
    <name evidence="1" type="ORF">SERLADRAFT_436317</name>
</gene>
<dbReference type="GeneID" id="18814670"/>
<evidence type="ECO:0000313" key="1">
    <source>
        <dbReference type="EMBL" id="EGO26498.1"/>
    </source>
</evidence>
<proteinExistence type="predicted"/>
<dbReference type="Proteomes" id="UP000008064">
    <property type="component" value="Unassembled WGS sequence"/>
</dbReference>
<dbReference type="HOGENOM" id="CLU_014764_0_0_1"/>